<comment type="caution">
    <text evidence="1">The sequence shown here is derived from an EMBL/GenBank/DDBJ whole genome shotgun (WGS) entry which is preliminary data.</text>
</comment>
<accession>A4BUB0</accession>
<gene>
    <name evidence="1" type="ORF">NB231_01868</name>
</gene>
<reference evidence="1 2" key="1">
    <citation type="submission" date="2006-02" db="EMBL/GenBank/DDBJ databases">
        <authorList>
            <person name="Waterbury J."/>
            <person name="Ferriera S."/>
            <person name="Johnson J."/>
            <person name="Kravitz S."/>
            <person name="Halpern A."/>
            <person name="Remington K."/>
            <person name="Beeson K."/>
            <person name="Tran B."/>
            <person name="Rogers Y.-H."/>
            <person name="Friedman R."/>
            <person name="Venter J.C."/>
        </authorList>
    </citation>
    <scope>NUCLEOTIDE SEQUENCE [LARGE SCALE GENOMIC DNA]</scope>
    <source>
        <strain evidence="1 2">Nb-231</strain>
    </source>
</reference>
<proteinExistence type="predicted"/>
<dbReference type="EMBL" id="AAOF01000018">
    <property type="protein sequence ID" value="EAR20624.1"/>
    <property type="molecule type" value="Genomic_DNA"/>
</dbReference>
<dbReference type="HOGENOM" id="CLU_1382857_0_0_6"/>
<dbReference type="AlphaFoldDB" id="A4BUB0"/>
<organism evidence="1 2">
    <name type="scientific">Nitrococcus mobilis Nb-231</name>
    <dbReference type="NCBI Taxonomy" id="314278"/>
    <lineage>
        <taxon>Bacteria</taxon>
        <taxon>Pseudomonadati</taxon>
        <taxon>Pseudomonadota</taxon>
        <taxon>Gammaproteobacteria</taxon>
        <taxon>Chromatiales</taxon>
        <taxon>Ectothiorhodospiraceae</taxon>
        <taxon>Nitrococcus</taxon>
    </lineage>
</organism>
<evidence type="ECO:0000313" key="2">
    <source>
        <dbReference type="Proteomes" id="UP000003374"/>
    </source>
</evidence>
<dbReference type="RefSeq" id="WP_004999271.1">
    <property type="nucleotide sequence ID" value="NZ_CH672427.1"/>
</dbReference>
<dbReference type="Proteomes" id="UP000003374">
    <property type="component" value="Unassembled WGS sequence"/>
</dbReference>
<name>A4BUB0_9GAMM</name>
<dbReference type="STRING" id="314278.NB231_01868"/>
<protein>
    <submittedName>
        <fullName evidence="1">Uncharacterized protein</fullName>
    </submittedName>
</protein>
<evidence type="ECO:0000313" key="1">
    <source>
        <dbReference type="EMBL" id="EAR20624.1"/>
    </source>
</evidence>
<sequence>MERLISGDSVAHVSLHGVKPGIPYVDAKKLMSIRFSYKTAIGGDLIKEFGLIGRDVKRYKRAARRDGGLIKIKIKTMDKTVGQVKYIEHFTGPIDLNGLRSRLTERFGKPEQFKFTGNGIRMTWADGGMNLVINPANSVVLERYNPYSSDYKSSLIVTMWSDDYKDYLTAAEKRCEGLRNKPMSELSVQDKMDIMQG</sequence>
<keyword evidence="2" id="KW-1185">Reference proteome</keyword>